<reference evidence="2 3" key="1">
    <citation type="submission" date="2024-09" db="EMBL/GenBank/DDBJ databases">
        <authorList>
            <person name="Sun Q."/>
            <person name="Mori K."/>
        </authorList>
    </citation>
    <scope>NUCLEOTIDE SEQUENCE [LARGE SCALE GENOMIC DNA]</scope>
    <source>
        <strain evidence="2 3">TISTR 2452</strain>
    </source>
</reference>
<name>A0ABV5KS12_9BACL</name>
<feature type="domain" description="GH15-like" evidence="1">
    <location>
        <begin position="23"/>
        <end position="184"/>
    </location>
</feature>
<dbReference type="GO" id="GO:0016787">
    <property type="term" value="F:hydrolase activity"/>
    <property type="evidence" value="ECO:0007669"/>
    <property type="project" value="UniProtKB-KW"/>
</dbReference>
<dbReference type="InterPro" id="IPR012341">
    <property type="entry name" value="6hp_glycosidase-like_sf"/>
</dbReference>
<gene>
    <name evidence="2" type="ORF">ACFFSY_18795</name>
</gene>
<dbReference type="Proteomes" id="UP001589747">
    <property type="component" value="Unassembled WGS sequence"/>
</dbReference>
<evidence type="ECO:0000259" key="1">
    <source>
        <dbReference type="Pfam" id="PF00723"/>
    </source>
</evidence>
<comment type="caution">
    <text evidence="2">The sequence shown here is derived from an EMBL/GenBank/DDBJ whole genome shotgun (WGS) entry which is preliminary data.</text>
</comment>
<keyword evidence="3" id="KW-1185">Reference proteome</keyword>
<dbReference type="InterPro" id="IPR011613">
    <property type="entry name" value="GH15-like"/>
</dbReference>
<keyword evidence="2" id="KW-0378">Hydrolase</keyword>
<dbReference type="InterPro" id="IPR008928">
    <property type="entry name" value="6-hairpin_glycosidase_sf"/>
</dbReference>
<proteinExistence type="predicted"/>
<dbReference type="SUPFAM" id="SSF48208">
    <property type="entry name" value="Six-hairpin glycosidases"/>
    <property type="match status" value="1"/>
</dbReference>
<dbReference type="RefSeq" id="WP_377496833.1">
    <property type="nucleotide sequence ID" value="NZ_JBHMDO010000031.1"/>
</dbReference>
<sequence>MFITQEKRVAQSYDILDRLRLPNGLYVASSSSDYNFIWLRDTFYEVLPYLNKSCNRYESTYYRILDIFRDYEWKLDIHTKQKPTYKHEYMHPRYTADTVREVEAEWGNKQHDATAAILFGIGEGMKHGKRMLRDDKDREIVQKLVQYLECVQFWEDPDNGIWEEYEEVRSSSVGACVAALKSVKDIVDVPEYMIEKGMETLYELFPYETRTRKYDLAQLTLIYPFGVFGGEIAQVIVNQTEKHLLRNNGVLRYIGDSYYSTLEAEHGRGRSRSFYVGTEAEWTFGFGFLALSYMKLGHIAKVRSYIGRFEDVMLADGSLPELYYANSSHYNPNTPLGWSNAMYILAKEAVCSLYSEG</sequence>
<dbReference type="EMBL" id="JBHMDO010000031">
    <property type="protein sequence ID" value="MFB9327979.1"/>
    <property type="molecule type" value="Genomic_DNA"/>
</dbReference>
<evidence type="ECO:0000313" key="2">
    <source>
        <dbReference type="EMBL" id="MFB9327979.1"/>
    </source>
</evidence>
<accession>A0ABV5KS12</accession>
<organism evidence="2 3">
    <name type="scientific">Paenibacillus aurantiacus</name>
    <dbReference type="NCBI Taxonomy" id="1936118"/>
    <lineage>
        <taxon>Bacteria</taxon>
        <taxon>Bacillati</taxon>
        <taxon>Bacillota</taxon>
        <taxon>Bacilli</taxon>
        <taxon>Bacillales</taxon>
        <taxon>Paenibacillaceae</taxon>
        <taxon>Paenibacillus</taxon>
    </lineage>
</organism>
<dbReference type="PANTHER" id="PTHR31616:SF0">
    <property type="entry name" value="GLUCAN 1,4-ALPHA-GLUCOSIDASE"/>
    <property type="match status" value="1"/>
</dbReference>
<evidence type="ECO:0000313" key="3">
    <source>
        <dbReference type="Proteomes" id="UP001589747"/>
    </source>
</evidence>
<protein>
    <submittedName>
        <fullName evidence="2">Glycoside hydrolase family 15 protein</fullName>
    </submittedName>
</protein>
<dbReference type="PANTHER" id="PTHR31616">
    <property type="entry name" value="TREHALASE"/>
    <property type="match status" value="1"/>
</dbReference>
<dbReference type="Pfam" id="PF00723">
    <property type="entry name" value="Glyco_hydro_15"/>
    <property type="match status" value="1"/>
</dbReference>
<dbReference type="Gene3D" id="1.50.10.10">
    <property type="match status" value="2"/>
</dbReference>